<accession>A0A3M7REY4</accession>
<organism evidence="1 2">
    <name type="scientific">Brachionus plicatilis</name>
    <name type="common">Marine rotifer</name>
    <name type="synonym">Brachionus muelleri</name>
    <dbReference type="NCBI Taxonomy" id="10195"/>
    <lineage>
        <taxon>Eukaryota</taxon>
        <taxon>Metazoa</taxon>
        <taxon>Spiralia</taxon>
        <taxon>Gnathifera</taxon>
        <taxon>Rotifera</taxon>
        <taxon>Eurotatoria</taxon>
        <taxon>Monogononta</taxon>
        <taxon>Pseudotrocha</taxon>
        <taxon>Ploima</taxon>
        <taxon>Brachionidae</taxon>
        <taxon>Brachionus</taxon>
    </lineage>
</organism>
<name>A0A3M7REY4_BRAPC</name>
<evidence type="ECO:0000313" key="1">
    <source>
        <dbReference type="EMBL" id="RNA22009.1"/>
    </source>
</evidence>
<dbReference type="EMBL" id="REGN01003552">
    <property type="protein sequence ID" value="RNA22009.1"/>
    <property type="molecule type" value="Genomic_DNA"/>
</dbReference>
<reference evidence="1 2" key="1">
    <citation type="journal article" date="2018" name="Sci. Rep.">
        <title>Genomic signatures of local adaptation to the degree of environmental predictability in rotifers.</title>
        <authorList>
            <person name="Franch-Gras L."/>
            <person name="Hahn C."/>
            <person name="Garcia-Roger E.M."/>
            <person name="Carmona M.J."/>
            <person name="Serra M."/>
            <person name="Gomez A."/>
        </authorList>
    </citation>
    <scope>NUCLEOTIDE SEQUENCE [LARGE SCALE GENOMIC DNA]</scope>
    <source>
        <strain evidence="1">HYR1</strain>
    </source>
</reference>
<dbReference type="AlphaFoldDB" id="A0A3M7REY4"/>
<comment type="caution">
    <text evidence="1">The sequence shown here is derived from an EMBL/GenBank/DDBJ whole genome shotgun (WGS) entry which is preliminary data.</text>
</comment>
<gene>
    <name evidence="1" type="ORF">BpHYR1_020079</name>
</gene>
<protein>
    <submittedName>
        <fullName evidence="1">Uncharacterized protein</fullName>
    </submittedName>
</protein>
<evidence type="ECO:0000313" key="2">
    <source>
        <dbReference type="Proteomes" id="UP000276133"/>
    </source>
</evidence>
<keyword evidence="2" id="KW-1185">Reference proteome</keyword>
<dbReference type="Proteomes" id="UP000276133">
    <property type="component" value="Unassembled WGS sequence"/>
</dbReference>
<sequence>MKFNKYSFSFASFQKLKKFQKNSLNKLKVMLHYDLMLYCQVKSFQRRWLSFWVAFNFTYKSNTLSFEAFNVLERSHDQNWLLLAIIAVIRSGWLVKSFKWSERLWVNISSFVNVGHSLDKKLARCFTFASHVLSLHFINTNINWLGNLNVQCSNASRQIVVHVASLNNNKN</sequence>
<proteinExistence type="predicted"/>